<reference evidence="2 3" key="1">
    <citation type="submission" date="2019-06" db="EMBL/GenBank/DDBJ databases">
        <title>A novel bacterium of genus Amaricoccus, isolated from marine sediment.</title>
        <authorList>
            <person name="Huang H."/>
            <person name="Mo K."/>
            <person name="Hu Y."/>
        </authorList>
    </citation>
    <scope>NUCLEOTIDE SEQUENCE [LARGE SCALE GENOMIC DNA]</scope>
    <source>
        <strain evidence="2 3">HB172011</strain>
    </source>
</reference>
<keyword evidence="1" id="KW-0732">Signal</keyword>
<sequence>MRGSAVILAAVAFAAAPALAQQVGAPLPEADSGAALVNDYPTEARADYVFVCMATNGQTREALRRCSCSIDVIASIIPYEKYVDAETVLAMRQVAGERVGMMRTAPVANDFVRDLKRAQAEGDVRCF</sequence>
<dbReference type="Proteomes" id="UP000319255">
    <property type="component" value="Unassembled WGS sequence"/>
</dbReference>
<feature type="chain" id="PRO_5021288172" evidence="1">
    <location>
        <begin position="21"/>
        <end position="127"/>
    </location>
</feature>
<name>A0A501WXH7_9RHOB</name>
<dbReference type="EMBL" id="VFRP01000004">
    <property type="protein sequence ID" value="TPE52147.1"/>
    <property type="molecule type" value="Genomic_DNA"/>
</dbReference>
<proteinExistence type="predicted"/>
<dbReference type="RefSeq" id="WP_140453389.1">
    <property type="nucleotide sequence ID" value="NZ_VFRP01000004.1"/>
</dbReference>
<evidence type="ECO:0000313" key="2">
    <source>
        <dbReference type="EMBL" id="TPE52147.1"/>
    </source>
</evidence>
<keyword evidence="3" id="KW-1185">Reference proteome</keyword>
<comment type="caution">
    <text evidence="2">The sequence shown here is derived from an EMBL/GenBank/DDBJ whole genome shotgun (WGS) entry which is preliminary data.</text>
</comment>
<feature type="signal peptide" evidence="1">
    <location>
        <begin position="1"/>
        <end position="20"/>
    </location>
</feature>
<evidence type="ECO:0000256" key="1">
    <source>
        <dbReference type="SAM" id="SignalP"/>
    </source>
</evidence>
<dbReference type="AlphaFoldDB" id="A0A501WXH7"/>
<protein>
    <submittedName>
        <fullName evidence="2">Uncharacterized protein</fullName>
    </submittedName>
</protein>
<evidence type="ECO:0000313" key="3">
    <source>
        <dbReference type="Proteomes" id="UP000319255"/>
    </source>
</evidence>
<accession>A0A501WXH7</accession>
<dbReference type="OrthoDB" id="7277196at2"/>
<gene>
    <name evidence="2" type="ORF">FJM51_06895</name>
</gene>
<organism evidence="2 3">
    <name type="scientific">Amaricoccus solimangrovi</name>
    <dbReference type="NCBI Taxonomy" id="2589815"/>
    <lineage>
        <taxon>Bacteria</taxon>
        <taxon>Pseudomonadati</taxon>
        <taxon>Pseudomonadota</taxon>
        <taxon>Alphaproteobacteria</taxon>
        <taxon>Rhodobacterales</taxon>
        <taxon>Paracoccaceae</taxon>
        <taxon>Amaricoccus</taxon>
    </lineage>
</organism>